<gene>
    <name evidence="3" type="ORF">IO89_16140</name>
</gene>
<sequence>MELKPISHFYNKRIYIVPPYQRGYSWEQKHIYDLLNDLKHAIKLDANHYTGTITIHKQEETERIGLSQYELFHIVDGQQRFTTITLILSYLIKKLKDVKELEEDATEKEANYIINKGSYLFRYQIDKVSEMFFRSIILEKEDLSTLDENLYTRNLKNGKKAIKDYFKEPQNEGKELEYLVAIEDKLKFNEYIVESTSDIGVVFETMNNRGVGLSDLEIVKNRLLYLTSKINIKDEEHISLQTIDNINTKWAQILRNLTLPNRVLNENTFLSNHWTIYNGWSKDNQTKTEILDKEFTIEKMVDNPSEMISNINNYVNSLAVTSLHWRFINFPREQNAFVEVEDINTRKKIQRVFDKLNRLSNSTVRPVLLSFFGLMKTKPTDLLELAQLAEIFSFRLFSMNKKRSDTGKNDLFRKCNFFYTTYDSENTIKLAKWYLAWYIDNHGDTDRFELEIEELFTSSKKEGYYTWSGLVYFLYEYEESLRNNEDVKVDYEFASKKNKSIEHILPQNYKAHWKEEVKGLKKDELKKHLHSLGNLVLISADKNSSLRDSAYNIKSSKYANGTYSEIDITANNKTWTCEKIKTREKELLKFLDKRWQLDKDFCSTYPHPDAVEGEITDELSEDFTEDFTEEIIEL</sequence>
<proteinExistence type="predicted"/>
<evidence type="ECO:0000313" key="4">
    <source>
        <dbReference type="Proteomes" id="UP000028623"/>
    </source>
</evidence>
<dbReference type="PANTHER" id="PTHR35149:SF1">
    <property type="entry name" value="DUF5655 DOMAIN-CONTAINING PROTEIN"/>
    <property type="match status" value="1"/>
</dbReference>
<dbReference type="EMBL" id="JPLY01000005">
    <property type="protein sequence ID" value="KFC19046.1"/>
    <property type="molecule type" value="Genomic_DNA"/>
</dbReference>
<dbReference type="STRING" id="421072.SAMN04488097_3464"/>
<dbReference type="RefSeq" id="WP_034978446.1">
    <property type="nucleotide sequence ID" value="NZ_FOFI01000005.1"/>
</dbReference>
<protein>
    <recommendedName>
        <fullName evidence="5">DUF262 domain-containing protein</fullName>
    </recommendedName>
</protein>
<dbReference type="InterPro" id="IPR004919">
    <property type="entry name" value="GmrSD_N"/>
</dbReference>
<dbReference type="Pfam" id="PF07510">
    <property type="entry name" value="GmrSD_C"/>
    <property type="match status" value="1"/>
</dbReference>
<dbReference type="OrthoDB" id="9798761at2"/>
<keyword evidence="4" id="KW-1185">Reference proteome</keyword>
<name>A0A085B9A1_9FLAO</name>
<evidence type="ECO:0000259" key="2">
    <source>
        <dbReference type="Pfam" id="PF07510"/>
    </source>
</evidence>
<accession>A0A085B9A1</accession>
<dbReference type="InterPro" id="IPR011089">
    <property type="entry name" value="GmrSD_C"/>
</dbReference>
<feature type="domain" description="GmrSD restriction endonucleases N-terminal" evidence="1">
    <location>
        <begin position="8"/>
        <end position="224"/>
    </location>
</feature>
<dbReference type="eggNOG" id="COG1479">
    <property type="taxonomic scope" value="Bacteria"/>
</dbReference>
<reference evidence="3 4" key="1">
    <citation type="submission" date="2014-07" db="EMBL/GenBank/DDBJ databases">
        <title>Epilithonimonas lactis LMG 22401 Genome.</title>
        <authorList>
            <person name="Pipes S.E."/>
            <person name="Stropko S.J."/>
        </authorList>
    </citation>
    <scope>NUCLEOTIDE SEQUENCE [LARGE SCALE GENOMIC DNA]</scope>
    <source>
        <strain evidence="3 4">LMG 24401</strain>
    </source>
</reference>
<dbReference type="Pfam" id="PF03235">
    <property type="entry name" value="GmrSD_N"/>
    <property type="match status" value="1"/>
</dbReference>
<evidence type="ECO:0008006" key="5">
    <source>
        <dbReference type="Google" id="ProtNLM"/>
    </source>
</evidence>
<dbReference type="AlphaFoldDB" id="A0A085B9A1"/>
<dbReference type="PANTHER" id="PTHR35149">
    <property type="entry name" value="SLL5132 PROTEIN"/>
    <property type="match status" value="1"/>
</dbReference>
<feature type="domain" description="GmrSD restriction endonucleases C-terminal" evidence="2">
    <location>
        <begin position="454"/>
        <end position="589"/>
    </location>
</feature>
<organism evidence="3 4">
    <name type="scientific">Epilithonimonas lactis</name>
    <dbReference type="NCBI Taxonomy" id="421072"/>
    <lineage>
        <taxon>Bacteria</taxon>
        <taxon>Pseudomonadati</taxon>
        <taxon>Bacteroidota</taxon>
        <taxon>Flavobacteriia</taxon>
        <taxon>Flavobacteriales</taxon>
        <taxon>Weeksellaceae</taxon>
        <taxon>Chryseobacterium group</taxon>
        <taxon>Epilithonimonas</taxon>
    </lineage>
</organism>
<evidence type="ECO:0000313" key="3">
    <source>
        <dbReference type="EMBL" id="KFC19046.1"/>
    </source>
</evidence>
<evidence type="ECO:0000259" key="1">
    <source>
        <dbReference type="Pfam" id="PF03235"/>
    </source>
</evidence>
<dbReference type="Proteomes" id="UP000028623">
    <property type="component" value="Unassembled WGS sequence"/>
</dbReference>
<comment type="caution">
    <text evidence="3">The sequence shown here is derived from an EMBL/GenBank/DDBJ whole genome shotgun (WGS) entry which is preliminary data.</text>
</comment>